<evidence type="ECO:0000313" key="9">
    <source>
        <dbReference type="Proteomes" id="UP001387364"/>
    </source>
</evidence>
<dbReference type="CDD" id="cd18805">
    <property type="entry name" value="SF2_C_suv3"/>
    <property type="match status" value="1"/>
</dbReference>
<dbReference type="Pfam" id="PF00271">
    <property type="entry name" value="Helicase_C"/>
    <property type="match status" value="1"/>
</dbReference>
<evidence type="ECO:0000256" key="3">
    <source>
        <dbReference type="ARBA" id="ARBA00022806"/>
    </source>
</evidence>
<dbReference type="Gene3D" id="3.40.50.300">
    <property type="entry name" value="P-loop containing nucleotide triphosphate hydrolases"/>
    <property type="match status" value="2"/>
</dbReference>
<sequence>MTKWIETYEKAVKLTKKKVRQDISRYLGRKEAPPTFEQYLLERGAFAEQIWLNVWVNKASNELSRKEKRKYLTEKGIHIEEGNRKLVNQLFRTEIRSYQPFDVINWLQHKFQNEHTWSATYDQARIDYLKYEQELRQQRQQQEMLQQMESIVERILDEQEVYLYVSFRHLFAKQLARDLQEIKYNLVEIYPFEYELVEDGSFDPEKYSNLEEFFHECTGQFQRTFDWGREEIEYETYNDRYIEFFEQAWIDRTLEILINQLPSSIKTEYEEVFRQSLTEEALVEYYEDVLVDSGTLIFDRLLEEDVADLLSIAELPFDELIHKDIYERHVEAREEREAFERAEIERKKAEEQRLLSELFGQEYQPSIERNVRYVLHIGETNTGKTHQALKKMKEASSGLYLAPLRLLALEVYDKLNKDGILCSLKTGEEEKSQPSAQHASCTVEMFHEKDVYELIVIDEAQMLADKDRGFSWYKAITKANAKEVHIIGSKNIKEMLIQLLGESEYELIEYERELPLQVEPKPFKLSKVEPGDALVCFSRREVLETAASLKRNKHSVSMIYGSMPPETRKKQMQQFMKGETKVIVSTDAIGMGVNLPIRRIVFLKNEKFDGTRRRRLTSQEVKQIAGRAGRKGMYPVGKVAFTADIKRMANLLEQQDKPVSSFAIAPTPSMFERFQTYDRHLGTFFELWEKFKSPKGTKKSALIQEQELYSLVENSEIEARLSMTDLYSFLHLPFSTKDSGLTKQWLLTMKAIVEGTELPEPKWKTSSLEELELAYKAIGLHLLFLYKLNKQTEAIYWERMREEISERVHEQLQTEVKNIHKTCRKCQRKLPADFRFAICDSCHQSRQEQYWGKW</sequence>
<dbReference type="PANTHER" id="PTHR12131">
    <property type="entry name" value="ATP-DEPENDENT RNA AND DNA HELICASE"/>
    <property type="match status" value="1"/>
</dbReference>
<feature type="coiled-coil region" evidence="5">
    <location>
        <begin position="121"/>
        <end position="148"/>
    </location>
</feature>
<protein>
    <submittedName>
        <fullName evidence="8">Helicase-related protein</fullName>
    </submittedName>
</protein>
<dbReference type="GO" id="GO:0004386">
    <property type="term" value="F:helicase activity"/>
    <property type="evidence" value="ECO:0007669"/>
    <property type="project" value="UniProtKB-KW"/>
</dbReference>
<keyword evidence="9" id="KW-1185">Reference proteome</keyword>
<dbReference type="InterPro" id="IPR014001">
    <property type="entry name" value="Helicase_ATP-bd"/>
</dbReference>
<keyword evidence="4" id="KW-0067">ATP-binding</keyword>
<feature type="domain" description="Helicase ATP-binding" evidence="6">
    <location>
        <begin position="365"/>
        <end position="510"/>
    </location>
</feature>
<dbReference type="Proteomes" id="UP001387364">
    <property type="component" value="Chromosome"/>
</dbReference>
<dbReference type="PROSITE" id="PS51194">
    <property type="entry name" value="HELICASE_CTER"/>
    <property type="match status" value="1"/>
</dbReference>
<evidence type="ECO:0000259" key="7">
    <source>
        <dbReference type="PROSITE" id="PS51194"/>
    </source>
</evidence>
<feature type="domain" description="Helicase C-terminal" evidence="7">
    <location>
        <begin position="517"/>
        <end position="670"/>
    </location>
</feature>
<dbReference type="Gene3D" id="1.20.272.40">
    <property type="match status" value="1"/>
</dbReference>
<dbReference type="InterPro" id="IPR050699">
    <property type="entry name" value="RNA-DNA_Helicase"/>
</dbReference>
<evidence type="ECO:0000259" key="6">
    <source>
        <dbReference type="PROSITE" id="PS51192"/>
    </source>
</evidence>
<keyword evidence="5" id="KW-0175">Coiled coil</keyword>
<dbReference type="PROSITE" id="PS51192">
    <property type="entry name" value="HELICASE_ATP_BIND_1"/>
    <property type="match status" value="1"/>
</dbReference>
<reference evidence="8 9" key="1">
    <citation type="submission" date="2024-02" db="EMBL/GenBank/DDBJ databases">
        <title>Seven novel Bacillus-like species.</title>
        <authorList>
            <person name="Liu G."/>
        </authorList>
    </citation>
    <scope>NUCLEOTIDE SEQUENCE [LARGE SCALE GENOMIC DNA]</scope>
    <source>
        <strain evidence="8 9">FJAT-52991</strain>
    </source>
</reference>
<evidence type="ECO:0000313" key="8">
    <source>
        <dbReference type="EMBL" id="WXB94637.1"/>
    </source>
</evidence>
<evidence type="ECO:0000256" key="5">
    <source>
        <dbReference type="SAM" id="Coils"/>
    </source>
</evidence>
<dbReference type="SUPFAM" id="SSF52540">
    <property type="entry name" value="P-loop containing nucleoside triphosphate hydrolases"/>
    <property type="match status" value="1"/>
</dbReference>
<keyword evidence="2" id="KW-0378">Hydrolase</keyword>
<keyword evidence="1" id="KW-0547">Nucleotide-binding</keyword>
<dbReference type="RefSeq" id="WP_338754426.1">
    <property type="nucleotide sequence ID" value="NZ_CP147404.1"/>
</dbReference>
<organism evidence="8 9">
    <name type="scientific">Bacillus kandeliae</name>
    <dbReference type="NCBI Taxonomy" id="3129297"/>
    <lineage>
        <taxon>Bacteria</taxon>
        <taxon>Bacillati</taxon>
        <taxon>Bacillota</taxon>
        <taxon>Bacilli</taxon>
        <taxon>Bacillales</taxon>
        <taxon>Bacillaceae</taxon>
        <taxon>Bacillus</taxon>
    </lineage>
</organism>
<evidence type="ECO:0000256" key="1">
    <source>
        <dbReference type="ARBA" id="ARBA00022741"/>
    </source>
</evidence>
<dbReference type="PANTHER" id="PTHR12131:SF1">
    <property type="entry name" value="ATP-DEPENDENT RNA HELICASE SUPV3L1, MITOCHONDRIAL-RELATED"/>
    <property type="match status" value="1"/>
</dbReference>
<dbReference type="InterPro" id="IPR055206">
    <property type="entry name" value="DEXQc_SUV3"/>
</dbReference>
<dbReference type="Pfam" id="PF22527">
    <property type="entry name" value="DEXQc_Suv3"/>
    <property type="match status" value="1"/>
</dbReference>
<evidence type="ECO:0000256" key="2">
    <source>
        <dbReference type="ARBA" id="ARBA00022801"/>
    </source>
</evidence>
<evidence type="ECO:0000256" key="4">
    <source>
        <dbReference type="ARBA" id="ARBA00022840"/>
    </source>
</evidence>
<dbReference type="InterPro" id="IPR027417">
    <property type="entry name" value="P-loop_NTPase"/>
</dbReference>
<accession>A0ABZ2NAL8</accession>
<proteinExistence type="predicted"/>
<keyword evidence="3 8" id="KW-0347">Helicase</keyword>
<dbReference type="InterPro" id="IPR001650">
    <property type="entry name" value="Helicase_C-like"/>
</dbReference>
<dbReference type="EMBL" id="CP147404">
    <property type="protein sequence ID" value="WXB94637.1"/>
    <property type="molecule type" value="Genomic_DNA"/>
</dbReference>
<name>A0ABZ2NAL8_9BACI</name>
<dbReference type="SMART" id="SM00490">
    <property type="entry name" value="HELICc"/>
    <property type="match status" value="1"/>
</dbReference>
<gene>
    <name evidence="8" type="ORF">WDJ61_08445</name>
</gene>